<proteinExistence type="predicted"/>
<sequence length="138" mass="13730">MPDAMGPGEADPHELSTAQLTERLAGQVSTLVRTEVASAVEEVKAKGTRMGIGVGISGAGLMLIYLGVGALIATAILGLATAVAPWLAALIVSLVVLAVGGILAAVGAARAKNAAPPVPADTVDSVRRDVQAVKGTVR</sequence>
<organism evidence="2">
    <name type="scientific">Rhodococcus hoagii (strain 103S)</name>
    <name type="common">Rhodococcus equi</name>
    <dbReference type="NCBI Taxonomy" id="685727"/>
    <lineage>
        <taxon>Bacteria</taxon>
        <taxon>Bacillati</taxon>
        <taxon>Actinomycetota</taxon>
        <taxon>Actinomycetes</taxon>
        <taxon>Mycobacteriales</taxon>
        <taxon>Nocardiaceae</taxon>
        <taxon>Prescottella</taxon>
    </lineage>
</organism>
<reference evidence="2" key="1">
    <citation type="journal article" date="2010" name="PLoS Genet.">
        <title>The genome of a pathogenic rhodococcus: cooptive virulence underpinned by key gene acquisitions.</title>
        <authorList>
            <person name="Letek M."/>
            <person name="Gonzalez P."/>
            <person name="Macarthur I."/>
            <person name="Rodriguez H."/>
            <person name="Freeman T.C."/>
            <person name="Valero-Rello A."/>
            <person name="Blanco M."/>
            <person name="Buckley T."/>
            <person name="Cherevach I."/>
            <person name="Fahey R."/>
            <person name="Hapeshi A."/>
            <person name="Holdstock J."/>
            <person name="Leadon D."/>
            <person name="Navas J."/>
            <person name="Ocampo A."/>
            <person name="Quail M.A."/>
            <person name="Sanders M."/>
            <person name="Scortti M.M."/>
            <person name="Prescott J.F."/>
            <person name="Fogarty U."/>
            <person name="Meijer W.G."/>
            <person name="Parkhill J."/>
            <person name="Bentley S.D."/>
            <person name="Vazquez-Boland J.A."/>
        </authorList>
    </citation>
    <scope>NUCLEOTIDE SEQUENCE [LARGE SCALE GENOMIC DNA]</scope>
    <source>
        <strain evidence="2 3">103S</strain>
    </source>
</reference>
<dbReference type="Proteomes" id="UP001154400">
    <property type="component" value="Chromosome"/>
</dbReference>
<dbReference type="AlphaFoldDB" id="A0A3S5Y1M6"/>
<dbReference type="Pfam" id="PF07332">
    <property type="entry name" value="Phage_holin_3_6"/>
    <property type="match status" value="1"/>
</dbReference>
<feature type="transmembrane region" description="Helical" evidence="1">
    <location>
        <begin position="54"/>
        <end position="80"/>
    </location>
</feature>
<keyword evidence="1" id="KW-0812">Transmembrane</keyword>
<name>A0A3S5Y1M6_RHOH1</name>
<evidence type="ECO:0000313" key="3">
    <source>
        <dbReference type="Proteomes" id="UP000006892"/>
    </source>
</evidence>
<dbReference type="InterPro" id="IPR009937">
    <property type="entry name" value="Phage_holin_3_6"/>
</dbReference>
<accession>A0A3S5Y1M6</accession>
<dbReference type="RefSeq" id="WP_013414588.1">
    <property type="nucleotide sequence ID" value="NC_014659.1"/>
</dbReference>
<evidence type="ECO:0000313" key="2">
    <source>
        <dbReference type="EMBL" id="CBH46450.1"/>
    </source>
</evidence>
<dbReference type="KEGG" id="req:REQ_03110"/>
<keyword evidence="1" id="KW-0472">Membrane</keyword>
<dbReference type="EMBL" id="FN563149">
    <property type="protein sequence ID" value="CBH46450.1"/>
    <property type="molecule type" value="Genomic_DNA"/>
</dbReference>
<dbReference type="GeneID" id="57575828"/>
<protein>
    <submittedName>
        <fullName evidence="2">Integral membrane protein</fullName>
    </submittedName>
</protein>
<gene>
    <name evidence="2" type="ordered locus">REQ_03110</name>
</gene>
<keyword evidence="1" id="KW-1133">Transmembrane helix</keyword>
<feature type="transmembrane region" description="Helical" evidence="1">
    <location>
        <begin position="86"/>
        <end position="106"/>
    </location>
</feature>
<evidence type="ECO:0000256" key="1">
    <source>
        <dbReference type="SAM" id="Phobius"/>
    </source>
</evidence>